<feature type="region of interest" description="Disordered" evidence="1">
    <location>
        <begin position="1110"/>
        <end position="1130"/>
    </location>
</feature>
<feature type="compositionally biased region" description="Basic and acidic residues" evidence="1">
    <location>
        <begin position="980"/>
        <end position="995"/>
    </location>
</feature>
<gene>
    <name evidence="2" type="ORF">CISIN_1g001185mg</name>
</gene>
<sequence>MEKSSSALDDGCTSSYHTVFIDTSLDTHLALIVSDSDTVSDLKKKIMDEHPLCFPEIGGINIHALKVKRRGYFYHLSDSMFVRTAFHGVSKSWFLSVEASNVGEQSESRHLGVARFGIMNKPSADGLNLLPYGPATKLSNSDYSSLPQVQRHQIAGMNPAADHSAHNNCNILSLETNHRSDTELQENHDLNIKEYEDPVRHTEYKEDSSRNVTGDAQVNVSLEGSPKHGSVSKKRRVSLEGPAAKKRSKSKKRRGDEVHNHALKQDVASASVSDKDASQQDNVVPDNSLLNQERVRVVTYNRESGSKDITDEPCRISSSDANKTPGSEIQMIEVLREGTAVPGKHIEDKKCTSESAVLKDQHDKSMEEASPGTAVKKNEMTVRKRKDDNENSFEDGRILICDSTKETSDPGIISQCSLGDKQKGSSGNLDRVSTKILKAEHSLTTDSRSGKKKRVRKSSKSVSQVVATVPNSVEEDRGGSSLDTVGVQKNLEREPDAVVVPGQNVQDAMASEPSSIPMKEHPQVPIQEEGEHNKVTSSFDDDVPTTDAVIDKTKSNSTEVAAVSALERVRVSEDNHVITTEGNNHNKDGVSRKENAIVNDAQKLGNHQIPSVAEERELSQNNDPNAMPSAKFTLFNRDEINMNSKVVVTTGLGDANGNVVPGKSSKKRKKSKKARDTVASSTEHTTNAVVGISSSEPHEPAYKYHSSDIFRKEERILSPAVGKEESKTTVNATERETDNVIQNVLESLQDIGKKSVDVENRDGKLRKKTKRKRNSIAENLPELQTEDNDINCKNTRPAIIDMEVELEESSKLKEKTKLVKKSHEHQLNESNWEPKKKIAIDTNPEGINEGKSFQYLNNILKSGSTDEANSHVEVSCESDRAIVNDNFVPSQHQHEIDLWSSLKLNQNEGDGGGAQLQATRKLPKVSGIGARVLQPDVVDRKPEKAYAVSASGMLAHSKKKGKAVVSSSTSLGSSKSLLPRSERGNGHQSHVEKRIVSRNNANGAVVNCSKPKKSLLAKSGTIFEDDSNGSSDDEDGVDNSDGSTKAPSDNSLSSNYSDGVSTAKQNGSVSSQIMDSARRNIIKPNSGVKLDKIMRRSDNYKASKLTASQLQLEAPKSQPVEFVPDSEANP</sequence>
<protein>
    <submittedName>
        <fullName evidence="2">Uncharacterized protein</fullName>
    </submittedName>
</protein>
<feature type="region of interest" description="Disordered" evidence="1">
    <location>
        <begin position="305"/>
        <end position="325"/>
    </location>
</feature>
<dbReference type="eggNOG" id="ENOG502RXTV">
    <property type="taxonomic scope" value="Eukaryota"/>
</dbReference>
<organism evidence="2 3">
    <name type="scientific">Citrus sinensis</name>
    <name type="common">Sweet orange</name>
    <name type="synonym">Citrus aurantium var. sinensis</name>
    <dbReference type="NCBI Taxonomy" id="2711"/>
    <lineage>
        <taxon>Eukaryota</taxon>
        <taxon>Viridiplantae</taxon>
        <taxon>Streptophyta</taxon>
        <taxon>Embryophyta</taxon>
        <taxon>Tracheophyta</taxon>
        <taxon>Spermatophyta</taxon>
        <taxon>Magnoliopsida</taxon>
        <taxon>eudicotyledons</taxon>
        <taxon>Gunneridae</taxon>
        <taxon>Pentapetalae</taxon>
        <taxon>rosids</taxon>
        <taxon>malvids</taxon>
        <taxon>Sapindales</taxon>
        <taxon>Rutaceae</taxon>
        <taxon>Aurantioideae</taxon>
        <taxon>Citrus</taxon>
    </lineage>
</organism>
<feature type="compositionally biased region" description="Low complexity" evidence="1">
    <location>
        <begin position="963"/>
        <end position="978"/>
    </location>
</feature>
<feature type="compositionally biased region" description="Polar residues" evidence="1">
    <location>
        <begin position="210"/>
        <end position="222"/>
    </location>
</feature>
<dbReference type="Proteomes" id="UP000027120">
    <property type="component" value="Unassembled WGS sequence"/>
</dbReference>
<feature type="compositionally biased region" description="Polar residues" evidence="1">
    <location>
        <begin position="316"/>
        <end position="325"/>
    </location>
</feature>
<feature type="region of interest" description="Disordered" evidence="1">
    <location>
        <begin position="951"/>
        <end position="1006"/>
    </location>
</feature>
<feature type="compositionally biased region" description="Basic and acidic residues" evidence="1">
    <location>
        <begin position="181"/>
        <end position="209"/>
    </location>
</feature>
<feature type="compositionally biased region" description="Basic and acidic residues" evidence="1">
    <location>
        <begin position="376"/>
        <end position="408"/>
    </location>
</feature>
<feature type="compositionally biased region" description="Basic residues" evidence="1">
    <location>
        <begin position="244"/>
        <end position="253"/>
    </location>
</feature>
<dbReference type="AlphaFoldDB" id="A0A067GQV0"/>
<keyword evidence="3" id="KW-1185">Reference proteome</keyword>
<evidence type="ECO:0000313" key="3">
    <source>
        <dbReference type="Proteomes" id="UP000027120"/>
    </source>
</evidence>
<feature type="compositionally biased region" description="Basic residues" evidence="1">
    <location>
        <begin position="450"/>
        <end position="459"/>
    </location>
</feature>
<feature type="region of interest" description="Disordered" evidence="1">
    <location>
        <begin position="181"/>
        <end position="286"/>
    </location>
</feature>
<feature type="region of interest" description="Disordered" evidence="1">
    <location>
        <begin position="657"/>
        <end position="685"/>
    </location>
</feature>
<evidence type="ECO:0000256" key="1">
    <source>
        <dbReference type="SAM" id="MobiDB-lite"/>
    </source>
</evidence>
<accession>A0A067GQV0</accession>
<name>A0A067GQV0_CITSI</name>
<dbReference type="PaxDb" id="2711-XP_006484006.1"/>
<feature type="compositionally biased region" description="Basic and acidic residues" evidence="1">
    <location>
        <begin position="254"/>
        <end position="264"/>
    </location>
</feature>
<feature type="compositionally biased region" description="Acidic residues" evidence="1">
    <location>
        <begin position="1023"/>
        <end position="1038"/>
    </location>
</feature>
<dbReference type="EMBL" id="KK784875">
    <property type="protein sequence ID" value="KDO82103.1"/>
    <property type="molecule type" value="Genomic_DNA"/>
</dbReference>
<reference evidence="2 3" key="1">
    <citation type="submission" date="2014-04" db="EMBL/GenBank/DDBJ databases">
        <authorList>
            <consortium name="International Citrus Genome Consortium"/>
            <person name="Gmitter F."/>
            <person name="Chen C."/>
            <person name="Farmerie W."/>
            <person name="Harkins T."/>
            <person name="Desany B."/>
            <person name="Mohiuddin M."/>
            <person name="Kodira C."/>
            <person name="Borodovsky M."/>
            <person name="Lomsadze A."/>
            <person name="Burns P."/>
            <person name="Jenkins J."/>
            <person name="Prochnik S."/>
            <person name="Shu S."/>
            <person name="Chapman J."/>
            <person name="Pitluck S."/>
            <person name="Schmutz J."/>
            <person name="Rokhsar D."/>
        </authorList>
    </citation>
    <scope>NUCLEOTIDE SEQUENCE</scope>
</reference>
<evidence type="ECO:0000313" key="2">
    <source>
        <dbReference type="EMBL" id="KDO82103.1"/>
    </source>
</evidence>
<feature type="compositionally biased region" description="Basic and acidic residues" evidence="1">
    <location>
        <begin position="305"/>
        <end position="314"/>
    </location>
</feature>
<feature type="compositionally biased region" description="Basic residues" evidence="1">
    <location>
        <begin position="664"/>
        <end position="673"/>
    </location>
</feature>
<feature type="region of interest" description="Disordered" evidence="1">
    <location>
        <begin position="1020"/>
        <end position="1094"/>
    </location>
</feature>
<feature type="region of interest" description="Disordered" evidence="1">
    <location>
        <begin position="340"/>
        <end position="483"/>
    </location>
</feature>
<proteinExistence type="predicted"/>
<feature type="compositionally biased region" description="Basic and acidic residues" evidence="1">
    <location>
        <begin position="344"/>
        <end position="367"/>
    </location>
</feature>
<feature type="compositionally biased region" description="Polar residues" evidence="1">
    <location>
        <begin position="1045"/>
        <end position="1074"/>
    </location>
</feature>